<reference evidence="4" key="1">
    <citation type="submission" date="2020-01" db="EMBL/GenBank/DDBJ databases">
        <authorList>
            <consortium name="DOE Joint Genome Institute"/>
            <person name="Haridas S."/>
            <person name="Albert R."/>
            <person name="Binder M."/>
            <person name="Bloem J."/>
            <person name="Labutti K."/>
            <person name="Salamov A."/>
            <person name="Andreopoulos B."/>
            <person name="Baker S.E."/>
            <person name="Barry K."/>
            <person name="Bills G."/>
            <person name="Bluhm B.H."/>
            <person name="Cannon C."/>
            <person name="Castanera R."/>
            <person name="Culley D.E."/>
            <person name="Daum C."/>
            <person name="Ezra D."/>
            <person name="Gonzalez J.B."/>
            <person name="Henrissat B."/>
            <person name="Kuo A."/>
            <person name="Liang C."/>
            <person name="Lipzen A."/>
            <person name="Lutzoni F."/>
            <person name="Magnuson J."/>
            <person name="Mondo S."/>
            <person name="Nolan M."/>
            <person name="Ohm R."/>
            <person name="Pangilinan J."/>
            <person name="Park H.-J."/>
            <person name="Ramirez L."/>
            <person name="Alfaro M."/>
            <person name="Sun H."/>
            <person name="Tritt A."/>
            <person name="Yoshinaga Y."/>
            <person name="Zwiers L.-H."/>
            <person name="Turgeon B.G."/>
            <person name="Goodwin S.B."/>
            <person name="Spatafora J.W."/>
            <person name="Crous P.W."/>
            <person name="Grigoriev I.V."/>
        </authorList>
    </citation>
    <scope>NUCLEOTIDE SEQUENCE</scope>
    <source>
        <strain evidence="4">CBS 342.82</strain>
    </source>
</reference>
<dbReference type="SUPFAM" id="SSF51735">
    <property type="entry name" value="NAD(P)-binding Rossmann-fold domains"/>
    <property type="match status" value="1"/>
</dbReference>
<dbReference type="InterPro" id="IPR036291">
    <property type="entry name" value="NAD(P)-bd_dom_sf"/>
</dbReference>
<sequence>MSFPYKSALVLGATSGIGLEIAHRLVSQGVFTIVFETAASFVDTVTKNHPGLQALFLNAGVQHVMDVSKPHTVEISKLSEEININYLGVVNIFNAFLPFFQKKPASEKSAVIVTTTSLETVPYPMVFGYSASKAATRSWILSAREQLKAAGGHKINLIELYTPIVQTELHDKQPGWGPGRETGMPVKDFVTAAFEGFAAEKETVAVGEPQKAMFEEFEQKRNERTGPFWDMVKKHNPGIHQLD</sequence>
<keyword evidence="2" id="KW-0560">Oxidoreductase</keyword>
<dbReference type="GeneID" id="54365628"/>
<protein>
    <submittedName>
        <fullName evidence="4">NAD(P)-binding protein</fullName>
    </submittedName>
</protein>
<dbReference type="Gene3D" id="3.40.50.720">
    <property type="entry name" value="NAD(P)-binding Rossmann-like Domain"/>
    <property type="match status" value="1"/>
</dbReference>
<organism evidence="4">
    <name type="scientific">Dissoconium aciculare CBS 342.82</name>
    <dbReference type="NCBI Taxonomy" id="1314786"/>
    <lineage>
        <taxon>Eukaryota</taxon>
        <taxon>Fungi</taxon>
        <taxon>Dikarya</taxon>
        <taxon>Ascomycota</taxon>
        <taxon>Pezizomycotina</taxon>
        <taxon>Dothideomycetes</taxon>
        <taxon>Dothideomycetidae</taxon>
        <taxon>Mycosphaerellales</taxon>
        <taxon>Dissoconiaceae</taxon>
        <taxon>Dissoconium</taxon>
    </lineage>
</organism>
<reference evidence="4" key="2">
    <citation type="submission" date="2020-04" db="EMBL/GenBank/DDBJ databases">
        <authorList>
            <consortium name="NCBI Genome Project"/>
        </authorList>
    </citation>
    <scope>NUCLEOTIDE SEQUENCE</scope>
    <source>
        <strain evidence="4">CBS 342.82</strain>
    </source>
</reference>
<evidence type="ECO:0000313" key="3">
    <source>
        <dbReference type="Proteomes" id="UP000504637"/>
    </source>
</evidence>
<dbReference type="OrthoDB" id="37659at2759"/>
<proteinExistence type="inferred from homology"/>
<dbReference type="Proteomes" id="UP000504637">
    <property type="component" value="Unplaced"/>
</dbReference>
<name>A0A6J3LZV1_9PEZI</name>
<dbReference type="InterPro" id="IPR002347">
    <property type="entry name" value="SDR_fam"/>
</dbReference>
<dbReference type="RefSeq" id="XP_033458327.1">
    <property type="nucleotide sequence ID" value="XM_033607829.1"/>
</dbReference>
<dbReference type="AlphaFoldDB" id="A0A6J3LZV1"/>
<evidence type="ECO:0000256" key="1">
    <source>
        <dbReference type="ARBA" id="ARBA00006484"/>
    </source>
</evidence>
<dbReference type="PANTHER" id="PTHR43669">
    <property type="entry name" value="5-KETO-D-GLUCONATE 5-REDUCTASE"/>
    <property type="match status" value="1"/>
</dbReference>
<comment type="similarity">
    <text evidence="1">Belongs to the short-chain dehydrogenases/reductases (SDR) family.</text>
</comment>
<keyword evidence="3" id="KW-1185">Reference proteome</keyword>
<accession>A0A6J3LZV1</accession>
<evidence type="ECO:0000256" key="2">
    <source>
        <dbReference type="ARBA" id="ARBA00023002"/>
    </source>
</evidence>
<dbReference type="GO" id="GO:0016491">
    <property type="term" value="F:oxidoreductase activity"/>
    <property type="evidence" value="ECO:0007669"/>
    <property type="project" value="UniProtKB-KW"/>
</dbReference>
<evidence type="ECO:0000313" key="4">
    <source>
        <dbReference type="RefSeq" id="XP_033458327.1"/>
    </source>
</evidence>
<gene>
    <name evidence="4" type="ORF">K489DRAFT_411666</name>
</gene>
<reference evidence="4" key="3">
    <citation type="submission" date="2025-08" db="UniProtKB">
        <authorList>
            <consortium name="RefSeq"/>
        </authorList>
    </citation>
    <scope>IDENTIFICATION</scope>
    <source>
        <strain evidence="4">CBS 342.82</strain>
    </source>
</reference>
<dbReference type="PANTHER" id="PTHR43669:SF3">
    <property type="entry name" value="ALCOHOL DEHYDROGENASE, PUTATIVE (AFU_ORTHOLOGUE AFUA_3G03445)-RELATED"/>
    <property type="match status" value="1"/>
</dbReference>
<dbReference type="Pfam" id="PF00106">
    <property type="entry name" value="adh_short"/>
    <property type="match status" value="1"/>
</dbReference>
<dbReference type="PRINTS" id="PR00081">
    <property type="entry name" value="GDHRDH"/>
</dbReference>